<organism evidence="1 2">
    <name type="scientific">Dictyobacter aurantiacus</name>
    <dbReference type="NCBI Taxonomy" id="1936993"/>
    <lineage>
        <taxon>Bacteria</taxon>
        <taxon>Bacillati</taxon>
        <taxon>Chloroflexota</taxon>
        <taxon>Ktedonobacteria</taxon>
        <taxon>Ktedonobacterales</taxon>
        <taxon>Dictyobacteraceae</taxon>
        <taxon>Dictyobacter</taxon>
    </lineage>
</organism>
<dbReference type="AlphaFoldDB" id="A0A401ZGJ0"/>
<comment type="caution">
    <text evidence="1">The sequence shown here is derived from an EMBL/GenBank/DDBJ whole genome shotgun (WGS) entry which is preliminary data.</text>
</comment>
<evidence type="ECO:0000313" key="2">
    <source>
        <dbReference type="Proteomes" id="UP000287224"/>
    </source>
</evidence>
<accession>A0A401ZGJ0</accession>
<proteinExistence type="predicted"/>
<protein>
    <submittedName>
        <fullName evidence="1">Uncharacterized protein</fullName>
    </submittedName>
</protein>
<sequence>MQTIKTVDIAVNKKCELAKSYAIYLIDKYLDINKSSFPLMQTTISGNHCKYNAYLSI</sequence>
<dbReference type="Proteomes" id="UP000287224">
    <property type="component" value="Unassembled WGS sequence"/>
</dbReference>
<evidence type="ECO:0000313" key="1">
    <source>
        <dbReference type="EMBL" id="GCE06004.1"/>
    </source>
</evidence>
<dbReference type="EMBL" id="BIFQ01000001">
    <property type="protein sequence ID" value="GCE06004.1"/>
    <property type="molecule type" value="Genomic_DNA"/>
</dbReference>
<gene>
    <name evidence="1" type="ORF">KDAU_33330</name>
</gene>
<name>A0A401ZGJ0_9CHLR</name>
<reference evidence="2" key="1">
    <citation type="submission" date="2018-12" db="EMBL/GenBank/DDBJ databases">
        <title>Tengunoibacter tsumagoiensis gen. nov., sp. nov., Dictyobacter kobayashii sp. nov., D. alpinus sp. nov., and D. joshuensis sp. nov. and description of Dictyobacteraceae fam. nov. within the order Ktedonobacterales isolated from Tengu-no-mugimeshi.</title>
        <authorList>
            <person name="Wang C.M."/>
            <person name="Zheng Y."/>
            <person name="Sakai Y."/>
            <person name="Toyoda A."/>
            <person name="Minakuchi Y."/>
            <person name="Abe K."/>
            <person name="Yokota A."/>
            <person name="Yabe S."/>
        </authorList>
    </citation>
    <scope>NUCLEOTIDE SEQUENCE [LARGE SCALE GENOMIC DNA]</scope>
    <source>
        <strain evidence="2">S-27</strain>
    </source>
</reference>
<keyword evidence="2" id="KW-1185">Reference proteome</keyword>